<dbReference type="Proteomes" id="UP000523795">
    <property type="component" value="Unassembled WGS sequence"/>
</dbReference>
<feature type="transmembrane region" description="Helical" evidence="1">
    <location>
        <begin position="6"/>
        <end position="25"/>
    </location>
</feature>
<accession>A0ABX1JKX3</accession>
<proteinExistence type="predicted"/>
<keyword evidence="1" id="KW-1133">Transmembrane helix</keyword>
<feature type="non-terminal residue" evidence="2">
    <location>
        <position position="1"/>
    </location>
</feature>
<organism evidence="2 3">
    <name type="scientific">Arthrobacter deserti</name>
    <dbReference type="NCBI Taxonomy" id="1742687"/>
    <lineage>
        <taxon>Bacteria</taxon>
        <taxon>Bacillati</taxon>
        <taxon>Actinomycetota</taxon>
        <taxon>Actinomycetes</taxon>
        <taxon>Micrococcales</taxon>
        <taxon>Micrococcaceae</taxon>
        <taxon>Arthrobacter</taxon>
    </lineage>
</organism>
<name>A0ABX1JKX3_9MICC</name>
<evidence type="ECO:0000313" key="3">
    <source>
        <dbReference type="Proteomes" id="UP000523795"/>
    </source>
</evidence>
<evidence type="ECO:0000313" key="2">
    <source>
        <dbReference type="EMBL" id="NKX49958.1"/>
    </source>
</evidence>
<comment type="caution">
    <text evidence="2">The sequence shown here is derived from an EMBL/GenBank/DDBJ whole genome shotgun (WGS) entry which is preliminary data.</text>
</comment>
<feature type="transmembrane region" description="Helical" evidence="1">
    <location>
        <begin position="37"/>
        <end position="56"/>
    </location>
</feature>
<protein>
    <submittedName>
        <fullName evidence="2">DUF2182 domain-containing protein</fullName>
    </submittedName>
</protein>
<keyword evidence="1" id="KW-0812">Transmembrane</keyword>
<dbReference type="Pfam" id="PF09948">
    <property type="entry name" value="PpoB2"/>
    <property type="match status" value="1"/>
</dbReference>
<sequence length="68" mass="7139">LMLVLITVGVMNLAWMAAIAAAVLLEKTWRHGVAFSRAAGAALLVFACFVPAHPALLPGLHMPPGMTM</sequence>
<dbReference type="EMBL" id="JAAZSR010000050">
    <property type="protein sequence ID" value="NKX49958.1"/>
    <property type="molecule type" value="Genomic_DNA"/>
</dbReference>
<keyword evidence="1" id="KW-0472">Membrane</keyword>
<evidence type="ECO:0000256" key="1">
    <source>
        <dbReference type="SAM" id="Phobius"/>
    </source>
</evidence>
<keyword evidence="3" id="KW-1185">Reference proteome</keyword>
<dbReference type="InterPro" id="IPR018688">
    <property type="entry name" value="PpoB2-like"/>
</dbReference>
<reference evidence="2 3" key="1">
    <citation type="submission" date="2020-04" db="EMBL/GenBank/DDBJ databases">
        <authorList>
            <person name="Liu S."/>
        </authorList>
    </citation>
    <scope>NUCLEOTIDE SEQUENCE [LARGE SCALE GENOMIC DNA]</scope>
    <source>
        <strain evidence="2 3">CGMCC 1.15091</strain>
    </source>
</reference>
<gene>
    <name evidence="2" type="ORF">HER39_05075</name>
</gene>